<reference evidence="1 2" key="1">
    <citation type="submission" date="2016-05" db="EMBL/GenBank/DDBJ databases">
        <authorList>
            <person name="Ramsay J.P."/>
        </authorList>
    </citation>
    <scope>NUCLEOTIDE SEQUENCE [LARGE SCALE GENOMIC DNA]</scope>
    <source>
        <strain evidence="1 2">NZP2042</strain>
    </source>
</reference>
<dbReference type="NCBIfam" id="TIGR01560">
    <property type="entry name" value="put_DNA_pack"/>
    <property type="match status" value="2"/>
</dbReference>
<dbReference type="InterPro" id="IPR011738">
    <property type="entry name" value="Phage_CHP"/>
</dbReference>
<evidence type="ECO:0000313" key="1">
    <source>
        <dbReference type="EMBL" id="OBQ72391.1"/>
    </source>
</evidence>
<dbReference type="Proteomes" id="UP000093737">
    <property type="component" value="Unassembled WGS sequence"/>
</dbReference>
<name>A0A6M7U911_RHILI</name>
<gene>
    <name evidence="1" type="ORF">A8145_06160</name>
</gene>
<dbReference type="CDD" id="cd08054">
    <property type="entry name" value="gp6"/>
    <property type="match status" value="1"/>
</dbReference>
<dbReference type="EMBL" id="LYTK01000001">
    <property type="protein sequence ID" value="OBQ72391.1"/>
    <property type="molecule type" value="Genomic_DNA"/>
</dbReference>
<dbReference type="AlphaFoldDB" id="A0A6M7U911"/>
<comment type="caution">
    <text evidence="1">The sequence shown here is derived from an EMBL/GenBank/DDBJ whole genome shotgun (WGS) entry which is preliminary data.</text>
</comment>
<evidence type="ECO:0000313" key="2">
    <source>
        <dbReference type="Proteomes" id="UP000093737"/>
    </source>
</evidence>
<dbReference type="Pfam" id="PF05135">
    <property type="entry name" value="Phage_connect_1"/>
    <property type="match status" value="1"/>
</dbReference>
<accession>A0A6M7U911</accession>
<dbReference type="InterPro" id="IPR021146">
    <property type="entry name" value="Phage_gp6-like_head-tail"/>
</dbReference>
<dbReference type="InterPro" id="IPR006450">
    <property type="entry name" value="Phage_HK97_gp6-like"/>
</dbReference>
<dbReference type="NCBIfam" id="TIGR02215">
    <property type="entry name" value="phage_chp_gp8"/>
    <property type="match status" value="1"/>
</dbReference>
<sequence length="189" mass="21098">MLAPVRTEAPDETPVSLDEVKLHCRVDFDDDDLLLEALIGAATAHLEKILDIAIVTQSWRQDFGSFEYLRLPKDPVQEDGLIVEYRDAENQQQTLSSSTYRLLADSQSSYVAVEPGSQWPQVYRRPDAVSVFFVAGTPVDEVPLSLKAAILLHVGHLYQNREAVTVDAVSNFLPLGYEALIWPFKKVGV</sequence>
<protein>
    <submittedName>
        <fullName evidence="1">Uncharacterized protein</fullName>
    </submittedName>
</protein>
<proteinExistence type="predicted"/>
<dbReference type="Gene3D" id="1.10.3230.30">
    <property type="entry name" value="Phage gp6-like head-tail connector protein"/>
    <property type="match status" value="1"/>
</dbReference>
<dbReference type="RefSeq" id="WP_065005039.1">
    <property type="nucleotide sequence ID" value="NZ_CP033334.1"/>
</dbReference>
<organism evidence="1 2">
    <name type="scientific">Rhizobium loti</name>
    <name type="common">Mesorhizobium loti</name>
    <dbReference type="NCBI Taxonomy" id="381"/>
    <lineage>
        <taxon>Bacteria</taxon>
        <taxon>Pseudomonadati</taxon>
        <taxon>Pseudomonadota</taxon>
        <taxon>Alphaproteobacteria</taxon>
        <taxon>Hyphomicrobiales</taxon>
        <taxon>Phyllobacteriaceae</taxon>
        <taxon>Mesorhizobium</taxon>
    </lineage>
</organism>